<dbReference type="SMART" id="SM00248">
    <property type="entry name" value="ANK"/>
    <property type="match status" value="6"/>
</dbReference>
<evidence type="ECO:0000256" key="1">
    <source>
        <dbReference type="ARBA" id="ARBA00022737"/>
    </source>
</evidence>
<dbReference type="OrthoDB" id="5803825at2759"/>
<dbReference type="InterPro" id="IPR036770">
    <property type="entry name" value="Ankyrin_rpt-contain_sf"/>
</dbReference>
<keyword evidence="2 3" id="KW-0040">ANK repeat</keyword>
<feature type="repeat" description="ANK" evidence="3">
    <location>
        <begin position="104"/>
        <end position="131"/>
    </location>
</feature>
<evidence type="ECO:0000313" key="5">
    <source>
        <dbReference type="Proteomes" id="UP000271889"/>
    </source>
</evidence>
<dbReference type="Pfam" id="PF00023">
    <property type="entry name" value="Ank"/>
    <property type="match status" value="1"/>
</dbReference>
<dbReference type="PROSITE" id="PS50088">
    <property type="entry name" value="ANK_REPEAT"/>
    <property type="match status" value="5"/>
</dbReference>
<evidence type="ECO:0000256" key="2">
    <source>
        <dbReference type="ARBA" id="ARBA00023043"/>
    </source>
</evidence>
<dbReference type="PANTHER" id="PTHR24171">
    <property type="entry name" value="ANKYRIN REPEAT DOMAIN-CONTAINING PROTEIN 39-RELATED"/>
    <property type="match status" value="1"/>
</dbReference>
<gene>
    <name evidence="4" type="ORF">CGOC_LOCUS8752</name>
</gene>
<dbReference type="AlphaFoldDB" id="A0A3P7M2Y6"/>
<name>A0A3P7M2Y6_CYLGO</name>
<feature type="repeat" description="ANK" evidence="3">
    <location>
        <begin position="169"/>
        <end position="198"/>
    </location>
</feature>
<dbReference type="Gene3D" id="1.25.40.20">
    <property type="entry name" value="Ankyrin repeat-containing domain"/>
    <property type="match status" value="2"/>
</dbReference>
<protein>
    <submittedName>
        <fullName evidence="4">Uncharacterized protein</fullName>
    </submittedName>
</protein>
<dbReference type="Proteomes" id="UP000271889">
    <property type="component" value="Unassembled WGS sequence"/>
</dbReference>
<keyword evidence="1" id="KW-0677">Repeat</keyword>
<proteinExistence type="predicted"/>
<accession>A0A3P7M2Y6</accession>
<feature type="repeat" description="ANK" evidence="3">
    <location>
        <begin position="28"/>
        <end position="55"/>
    </location>
</feature>
<evidence type="ECO:0000313" key="4">
    <source>
        <dbReference type="EMBL" id="VDN20160.1"/>
    </source>
</evidence>
<dbReference type="EMBL" id="UYRV01104858">
    <property type="protein sequence ID" value="VDN20160.1"/>
    <property type="molecule type" value="Genomic_DNA"/>
</dbReference>
<dbReference type="SUPFAM" id="SSF48403">
    <property type="entry name" value="Ankyrin repeat"/>
    <property type="match status" value="1"/>
</dbReference>
<reference evidence="4 5" key="1">
    <citation type="submission" date="2018-11" db="EMBL/GenBank/DDBJ databases">
        <authorList>
            <consortium name="Pathogen Informatics"/>
        </authorList>
    </citation>
    <scope>NUCLEOTIDE SEQUENCE [LARGE SCALE GENOMIC DNA]</scope>
</reference>
<dbReference type="Pfam" id="PF12796">
    <property type="entry name" value="Ank_2"/>
    <property type="match status" value="2"/>
</dbReference>
<sequence>MMACTYGSAELVNLLLSAGADCTCMDNRSNTVYHAAAVSGNDDILQLLIRFGGDLQGKLYAANKDGKTPLLLAVERNYLSTVAIILALMPKDRQDIDKLHQELLHTAAYGGYLDVCKMLIENGCDPRLRGDVWNLPLHLAAKSNKADVVQYLLEIAPDTIEKNNLCHITPFHAAVMNDALETVKVLVEHGANILFNGRDGETPIIAASKNNAVDVLSVSVLC</sequence>
<dbReference type="PROSITE" id="PS50297">
    <property type="entry name" value="ANK_REP_REGION"/>
    <property type="match status" value="2"/>
</dbReference>
<evidence type="ECO:0000256" key="3">
    <source>
        <dbReference type="PROSITE-ProRule" id="PRU00023"/>
    </source>
</evidence>
<feature type="repeat" description="ANK" evidence="3">
    <location>
        <begin position="1"/>
        <end position="27"/>
    </location>
</feature>
<keyword evidence="5" id="KW-1185">Reference proteome</keyword>
<organism evidence="4 5">
    <name type="scientific">Cylicostephanus goldi</name>
    <name type="common">Nematode worm</name>
    <dbReference type="NCBI Taxonomy" id="71465"/>
    <lineage>
        <taxon>Eukaryota</taxon>
        <taxon>Metazoa</taxon>
        <taxon>Ecdysozoa</taxon>
        <taxon>Nematoda</taxon>
        <taxon>Chromadorea</taxon>
        <taxon>Rhabditida</taxon>
        <taxon>Rhabditina</taxon>
        <taxon>Rhabditomorpha</taxon>
        <taxon>Strongyloidea</taxon>
        <taxon>Strongylidae</taxon>
        <taxon>Cylicostephanus</taxon>
    </lineage>
</organism>
<dbReference type="InterPro" id="IPR002110">
    <property type="entry name" value="Ankyrin_rpt"/>
</dbReference>
<feature type="repeat" description="ANK" evidence="3">
    <location>
        <begin position="136"/>
        <end position="164"/>
    </location>
</feature>